<dbReference type="HOGENOM" id="CLU_1578745_0_0_1"/>
<evidence type="ECO:0000313" key="1">
    <source>
        <dbReference type="EMBL" id="KDQ55665.1"/>
    </source>
</evidence>
<dbReference type="AlphaFoldDB" id="A0A067PPC6"/>
<accession>A0A067PPC6</accession>
<name>A0A067PPC6_9AGAM</name>
<organism evidence="1 2">
    <name type="scientific">Jaapia argillacea MUCL 33604</name>
    <dbReference type="NCBI Taxonomy" id="933084"/>
    <lineage>
        <taxon>Eukaryota</taxon>
        <taxon>Fungi</taxon>
        <taxon>Dikarya</taxon>
        <taxon>Basidiomycota</taxon>
        <taxon>Agaricomycotina</taxon>
        <taxon>Agaricomycetes</taxon>
        <taxon>Agaricomycetidae</taxon>
        <taxon>Jaapiales</taxon>
        <taxon>Jaapiaceae</taxon>
        <taxon>Jaapia</taxon>
    </lineage>
</organism>
<gene>
    <name evidence="1" type="ORF">JAAARDRAFT_195497</name>
</gene>
<dbReference type="InParanoid" id="A0A067PPC6"/>
<dbReference type="EMBL" id="KL197724">
    <property type="protein sequence ID" value="KDQ55665.1"/>
    <property type="molecule type" value="Genomic_DNA"/>
</dbReference>
<keyword evidence="2" id="KW-1185">Reference proteome</keyword>
<reference evidence="2" key="1">
    <citation type="journal article" date="2014" name="Proc. Natl. Acad. Sci. U.S.A.">
        <title>Extensive sampling of basidiomycete genomes demonstrates inadequacy of the white-rot/brown-rot paradigm for wood decay fungi.</title>
        <authorList>
            <person name="Riley R."/>
            <person name="Salamov A.A."/>
            <person name="Brown D.W."/>
            <person name="Nagy L.G."/>
            <person name="Floudas D."/>
            <person name="Held B.W."/>
            <person name="Levasseur A."/>
            <person name="Lombard V."/>
            <person name="Morin E."/>
            <person name="Otillar R."/>
            <person name="Lindquist E.A."/>
            <person name="Sun H."/>
            <person name="LaButti K.M."/>
            <person name="Schmutz J."/>
            <person name="Jabbour D."/>
            <person name="Luo H."/>
            <person name="Baker S.E."/>
            <person name="Pisabarro A.G."/>
            <person name="Walton J.D."/>
            <person name="Blanchette R.A."/>
            <person name="Henrissat B."/>
            <person name="Martin F."/>
            <person name="Cullen D."/>
            <person name="Hibbett D.S."/>
            <person name="Grigoriev I.V."/>
        </authorList>
    </citation>
    <scope>NUCLEOTIDE SEQUENCE [LARGE SCALE GENOMIC DNA]</scope>
    <source>
        <strain evidence="2">MUCL 33604</strain>
    </source>
</reference>
<proteinExistence type="predicted"/>
<evidence type="ECO:0000313" key="2">
    <source>
        <dbReference type="Proteomes" id="UP000027265"/>
    </source>
</evidence>
<protein>
    <submittedName>
        <fullName evidence="1">Uncharacterized protein</fullName>
    </submittedName>
</protein>
<dbReference type="Proteomes" id="UP000027265">
    <property type="component" value="Unassembled WGS sequence"/>
</dbReference>
<sequence>MTSPEQSFSYDSTNPDGLPLHTHLDVSGQISFQLSVDSVRPVFHCSGPVKLTTLVELPTGDSKATMIWTSGETRIFSADGGIKVQSDGQIMASTVTLKDVGSVFDPSAMDVADDASDAQQNSADTELSPLLLANPIPGFLPEVTQPVPPRRRLSSLPEEEVVDVASLSL</sequence>